<evidence type="ECO:0000256" key="2">
    <source>
        <dbReference type="PROSITE-ProRule" id="PRU01076"/>
    </source>
</evidence>
<dbReference type="SMART" id="SM00966">
    <property type="entry name" value="SpoVT_AbrB"/>
    <property type="match status" value="1"/>
</dbReference>
<keyword evidence="2" id="KW-0238">DNA-binding</keyword>
<dbReference type="PANTHER" id="PTHR37550:SF3">
    <property type="entry name" value="ANTITOXIN VAPB1"/>
    <property type="match status" value="1"/>
</dbReference>
<protein>
    <submittedName>
        <fullName evidence="4">Virulence factor</fullName>
    </submittedName>
</protein>
<evidence type="ECO:0000313" key="4">
    <source>
        <dbReference type="EMBL" id="OGI48885.1"/>
    </source>
</evidence>
<evidence type="ECO:0000256" key="1">
    <source>
        <dbReference type="ARBA" id="ARBA00007924"/>
    </source>
</evidence>
<reference evidence="4 5" key="1">
    <citation type="journal article" date="2016" name="Nat. Commun.">
        <title>Thousands of microbial genomes shed light on interconnected biogeochemical processes in an aquifer system.</title>
        <authorList>
            <person name="Anantharaman K."/>
            <person name="Brown C.T."/>
            <person name="Hug L.A."/>
            <person name="Sharon I."/>
            <person name="Castelle C.J."/>
            <person name="Probst A.J."/>
            <person name="Thomas B.C."/>
            <person name="Singh A."/>
            <person name="Wilkins M.J."/>
            <person name="Karaoz U."/>
            <person name="Brodie E.L."/>
            <person name="Williams K.H."/>
            <person name="Hubbard S.S."/>
            <person name="Banfield J.F."/>
        </authorList>
    </citation>
    <scope>NUCLEOTIDE SEQUENCE [LARGE SCALE GENOMIC DNA]</scope>
</reference>
<dbReference type="NCBIfam" id="NF040493">
    <property type="entry name" value="TA_anti_VapB"/>
    <property type="match status" value="1"/>
</dbReference>
<dbReference type="Proteomes" id="UP000178885">
    <property type="component" value="Unassembled WGS sequence"/>
</dbReference>
<organism evidence="4 5">
    <name type="scientific">Candidatus Muproteobacteria bacterium RBG_16_65_34</name>
    <dbReference type="NCBI Taxonomy" id="1817760"/>
    <lineage>
        <taxon>Bacteria</taxon>
        <taxon>Pseudomonadati</taxon>
        <taxon>Pseudomonadota</taxon>
        <taxon>Candidatus Muproteobacteria</taxon>
    </lineage>
</organism>
<dbReference type="PANTHER" id="PTHR37550">
    <property type="entry name" value="ANTITOXIN VAPB1"/>
    <property type="match status" value="1"/>
</dbReference>
<evidence type="ECO:0000313" key="5">
    <source>
        <dbReference type="Proteomes" id="UP000178885"/>
    </source>
</evidence>
<dbReference type="Pfam" id="PF04014">
    <property type="entry name" value="MazE_antitoxin"/>
    <property type="match status" value="1"/>
</dbReference>
<dbReference type="InterPro" id="IPR037914">
    <property type="entry name" value="SpoVT-AbrB_sf"/>
</dbReference>
<dbReference type="InterPro" id="IPR007159">
    <property type="entry name" value="SpoVT-AbrB_dom"/>
</dbReference>
<comment type="caution">
    <text evidence="4">The sequence shown here is derived from an EMBL/GenBank/DDBJ whole genome shotgun (WGS) entry which is preliminary data.</text>
</comment>
<dbReference type="AlphaFoldDB" id="A0A1F6TUW1"/>
<dbReference type="STRING" id="1817760.A2151_02340"/>
<proteinExistence type="inferred from homology"/>
<accession>A0A1F6TUW1</accession>
<gene>
    <name evidence="4" type="ORF">A2151_02340</name>
</gene>
<dbReference type="InterPro" id="IPR047976">
    <property type="entry name" value="Anti_VapB2-like"/>
</dbReference>
<dbReference type="PROSITE" id="PS51740">
    <property type="entry name" value="SPOVT_ABRB"/>
    <property type="match status" value="1"/>
</dbReference>
<sequence>MQTAKLFANGKSQAVRLPKEFRFEGNEVVVKRLGNAVLLFPARYNARELKSILDSLDPDFQIVRDQPKRRQKRRSLRA</sequence>
<comment type="similarity">
    <text evidence="1">Belongs to the VapB family.</text>
</comment>
<dbReference type="InterPro" id="IPR051734">
    <property type="entry name" value="VapB_TA_antitoxins"/>
</dbReference>
<name>A0A1F6TUW1_9PROT</name>
<feature type="domain" description="SpoVT-AbrB" evidence="3">
    <location>
        <begin position="4"/>
        <end position="44"/>
    </location>
</feature>
<dbReference type="Gene3D" id="2.10.260.10">
    <property type="match status" value="1"/>
</dbReference>
<dbReference type="EMBL" id="MFSU01000016">
    <property type="protein sequence ID" value="OGI48885.1"/>
    <property type="molecule type" value="Genomic_DNA"/>
</dbReference>
<dbReference type="GO" id="GO:0003677">
    <property type="term" value="F:DNA binding"/>
    <property type="evidence" value="ECO:0007669"/>
    <property type="project" value="UniProtKB-UniRule"/>
</dbReference>
<dbReference type="SUPFAM" id="SSF89447">
    <property type="entry name" value="AbrB/MazE/MraZ-like"/>
    <property type="match status" value="1"/>
</dbReference>
<evidence type="ECO:0000259" key="3">
    <source>
        <dbReference type="PROSITE" id="PS51740"/>
    </source>
</evidence>